<sequence>MTAENPGRSRRTLVGIDAAITACHHIAIRDDVGARSIRFSVEP</sequence>
<proteinExistence type="predicted"/>
<dbReference type="AlphaFoldDB" id="A0A1W9Z0L3"/>
<comment type="caution">
    <text evidence="1">The sequence shown here is derived from an EMBL/GenBank/DDBJ whole genome shotgun (WGS) entry which is preliminary data.</text>
</comment>
<gene>
    <name evidence="1" type="ORF">BST12_29310</name>
</gene>
<dbReference type="EMBL" id="MVHE01000261">
    <property type="protein sequence ID" value="ORA05868.1"/>
    <property type="molecule type" value="Genomic_DNA"/>
</dbReference>
<feature type="non-terminal residue" evidence="1">
    <location>
        <position position="43"/>
    </location>
</feature>
<accession>A0A1W9Z0L3</accession>
<keyword evidence="2" id="KW-1185">Reference proteome</keyword>
<evidence type="ECO:0000313" key="2">
    <source>
        <dbReference type="Proteomes" id="UP000192284"/>
    </source>
</evidence>
<reference evidence="1 2" key="1">
    <citation type="submission" date="2017-02" db="EMBL/GenBank/DDBJ databases">
        <title>The new phylogeny of genus Mycobacterium.</title>
        <authorList>
            <person name="Tortoli E."/>
            <person name="Trovato A."/>
            <person name="Cirillo D.M."/>
        </authorList>
    </citation>
    <scope>NUCLEOTIDE SEQUENCE [LARGE SCALE GENOMIC DNA]</scope>
    <source>
        <strain evidence="1 2">DSM 45057</strain>
    </source>
</reference>
<evidence type="ECO:0000313" key="1">
    <source>
        <dbReference type="EMBL" id="ORA05868.1"/>
    </source>
</evidence>
<name>A0A1W9Z0L3_MYCAN</name>
<organism evidence="1 2">
    <name type="scientific">Mycobacterium angelicum</name>
    <dbReference type="NCBI Taxonomy" id="470074"/>
    <lineage>
        <taxon>Bacteria</taxon>
        <taxon>Bacillati</taxon>
        <taxon>Actinomycetota</taxon>
        <taxon>Actinomycetes</taxon>
        <taxon>Mycobacteriales</taxon>
        <taxon>Mycobacteriaceae</taxon>
        <taxon>Mycobacterium</taxon>
    </lineage>
</organism>
<dbReference type="Proteomes" id="UP000192284">
    <property type="component" value="Unassembled WGS sequence"/>
</dbReference>
<protein>
    <submittedName>
        <fullName evidence="1">IS110 family transposase</fullName>
    </submittedName>
</protein>